<organism evidence="2 3">
    <name type="scientific">Flemingia macrophylla</name>
    <dbReference type="NCBI Taxonomy" id="520843"/>
    <lineage>
        <taxon>Eukaryota</taxon>
        <taxon>Viridiplantae</taxon>
        <taxon>Streptophyta</taxon>
        <taxon>Embryophyta</taxon>
        <taxon>Tracheophyta</taxon>
        <taxon>Spermatophyta</taxon>
        <taxon>Magnoliopsida</taxon>
        <taxon>eudicotyledons</taxon>
        <taxon>Gunneridae</taxon>
        <taxon>Pentapetalae</taxon>
        <taxon>rosids</taxon>
        <taxon>fabids</taxon>
        <taxon>Fabales</taxon>
        <taxon>Fabaceae</taxon>
        <taxon>Papilionoideae</taxon>
        <taxon>50 kb inversion clade</taxon>
        <taxon>NPAAA clade</taxon>
        <taxon>indigoferoid/millettioid clade</taxon>
        <taxon>Phaseoleae</taxon>
        <taxon>Flemingia</taxon>
    </lineage>
</organism>
<dbReference type="PANTHER" id="PTHR33264:SF27">
    <property type="entry name" value="TRANSMEMBRANE PROTEIN"/>
    <property type="match status" value="1"/>
</dbReference>
<accession>A0ABD1MF34</accession>
<proteinExistence type="predicted"/>
<reference evidence="2 3" key="1">
    <citation type="submission" date="2024-08" db="EMBL/GenBank/DDBJ databases">
        <title>Insights into the chromosomal genome structure of Flemingia macrophylla.</title>
        <authorList>
            <person name="Ding Y."/>
            <person name="Zhao Y."/>
            <person name="Bi W."/>
            <person name="Wu M."/>
            <person name="Zhao G."/>
            <person name="Gong Y."/>
            <person name="Li W."/>
            <person name="Zhang P."/>
        </authorList>
    </citation>
    <scope>NUCLEOTIDE SEQUENCE [LARGE SCALE GENOMIC DNA]</scope>
    <source>
        <strain evidence="2">DYQJB</strain>
        <tissue evidence="2">Leaf</tissue>
    </source>
</reference>
<dbReference type="PANTHER" id="PTHR33264">
    <property type="entry name" value="EXPRESSED PROTEIN"/>
    <property type="match status" value="1"/>
</dbReference>
<evidence type="ECO:0000256" key="1">
    <source>
        <dbReference type="SAM" id="Phobius"/>
    </source>
</evidence>
<comment type="caution">
    <text evidence="2">The sequence shown here is derived from an EMBL/GenBank/DDBJ whole genome shotgun (WGS) entry which is preliminary data.</text>
</comment>
<gene>
    <name evidence="2" type="ORF">Fmac_015415</name>
</gene>
<feature type="transmembrane region" description="Helical" evidence="1">
    <location>
        <begin position="12"/>
        <end position="31"/>
    </location>
</feature>
<name>A0ABD1MF34_9FABA</name>
<keyword evidence="1" id="KW-0812">Transmembrane</keyword>
<evidence type="ECO:0000313" key="3">
    <source>
        <dbReference type="Proteomes" id="UP001603857"/>
    </source>
</evidence>
<keyword evidence="1" id="KW-1133">Transmembrane helix</keyword>
<keyword evidence="1" id="KW-0472">Membrane</keyword>
<keyword evidence="3" id="KW-1185">Reference proteome</keyword>
<protein>
    <submittedName>
        <fullName evidence="2">Uncharacterized protein</fullName>
    </submittedName>
</protein>
<dbReference type="EMBL" id="JBGMDY010000005">
    <property type="protein sequence ID" value="KAL2334202.1"/>
    <property type="molecule type" value="Genomic_DNA"/>
</dbReference>
<dbReference type="Proteomes" id="UP001603857">
    <property type="component" value="Unassembled WGS sequence"/>
</dbReference>
<dbReference type="AlphaFoldDB" id="A0ABD1MF34"/>
<evidence type="ECO:0000313" key="2">
    <source>
        <dbReference type="EMBL" id="KAL2334202.1"/>
    </source>
</evidence>
<sequence length="150" mass="17361">MEDWSLLGADCVVISCCCQCLILQILVFVLLKLPCKLVKKTRDYAKKKLRRRKGNFHREMGSYNDVVVRVQERSIRVQAEMALKEGHNCMDEVEKVMKEFYEKGEFAFGSFWGRKGPWGVPTDVDHRNDVSFVQYQIIDLVSSSMSFGKI</sequence>